<evidence type="ECO:0000313" key="1">
    <source>
        <dbReference type="EMBL" id="GAM79236.1"/>
    </source>
</evidence>
<sequence>MNDDTLINLVARGLVDKIIHLFNKYLGTQLKIRNEKRVLPYISKKRVMEDLDISDGTLDNWEKHGLNRYKPRYKTSLIYYLIDDICKFIIIDT</sequence>
<dbReference type="AlphaFoldDB" id="A0A0B8QL18"/>
<comment type="caution">
    <text evidence="1">The sequence shown here is derived from an EMBL/GenBank/DDBJ whole genome shotgun (WGS) entry which is preliminary data.</text>
</comment>
<organism evidence="1 2">
    <name type="scientific">Lactococcus lactis subsp. lactis</name>
    <name type="common">Streptococcus lactis</name>
    <dbReference type="NCBI Taxonomy" id="1360"/>
    <lineage>
        <taxon>Bacteria</taxon>
        <taxon>Bacillati</taxon>
        <taxon>Bacillota</taxon>
        <taxon>Bacilli</taxon>
        <taxon>Lactobacillales</taxon>
        <taxon>Streptococcaceae</taxon>
        <taxon>Lactococcus</taxon>
    </lineage>
</organism>
<dbReference type="PATRIC" id="fig|1360.110.peg.465"/>
<evidence type="ECO:0000313" key="2">
    <source>
        <dbReference type="Proteomes" id="UP000031847"/>
    </source>
</evidence>
<proteinExistence type="predicted"/>
<dbReference type="RefSeq" id="WP_023164724.1">
    <property type="nucleotide sequence ID" value="NZ_BAABQR010000004.1"/>
</dbReference>
<dbReference type="Proteomes" id="UP000031847">
    <property type="component" value="Unassembled WGS sequence"/>
</dbReference>
<accession>A0A0B8QL18</accession>
<name>A0A0B8QL18_LACLL</name>
<dbReference type="EMBL" id="BBSI01000012">
    <property type="protein sequence ID" value="GAM79236.1"/>
    <property type="molecule type" value="Genomic_DNA"/>
</dbReference>
<dbReference type="InterPro" id="IPR009061">
    <property type="entry name" value="DNA-bd_dom_put_sf"/>
</dbReference>
<gene>
    <name evidence="1" type="ORF">JCM5805K_0343</name>
</gene>
<dbReference type="SUPFAM" id="SSF46955">
    <property type="entry name" value="Putative DNA-binding domain"/>
    <property type="match status" value="1"/>
</dbReference>
<protein>
    <submittedName>
        <fullName evidence="1">Dinucleotide-utilizing enzymes</fullName>
    </submittedName>
</protein>
<reference evidence="1 2" key="1">
    <citation type="submission" date="2015-01" db="EMBL/GenBank/DDBJ databases">
        <title>Lactococcus lactis subsp.lactis JCM 5805 whole genome shotgun sequence.</title>
        <authorList>
            <person name="Fujii T."/>
            <person name="Tomita Y."/>
            <person name="Ikushima S."/>
            <person name="Fujiwara D."/>
        </authorList>
    </citation>
    <scope>NUCLEOTIDE SEQUENCE [LARGE SCALE GENOMIC DNA]</scope>
    <source>
        <strain evidence="1 2">JCM 5805</strain>
    </source>
</reference>